<organism evidence="3 4">
    <name type="scientific">Naegleria lovaniensis</name>
    <name type="common">Amoeba</name>
    <dbReference type="NCBI Taxonomy" id="51637"/>
    <lineage>
        <taxon>Eukaryota</taxon>
        <taxon>Discoba</taxon>
        <taxon>Heterolobosea</taxon>
        <taxon>Tetramitia</taxon>
        <taxon>Eutetramitia</taxon>
        <taxon>Vahlkampfiidae</taxon>
        <taxon>Naegleria</taxon>
    </lineage>
</organism>
<evidence type="ECO:0000313" key="3">
    <source>
        <dbReference type="EMBL" id="KAG2378009.1"/>
    </source>
</evidence>
<comment type="caution">
    <text evidence="3">The sequence shown here is derived from an EMBL/GenBank/DDBJ whole genome shotgun (WGS) entry which is preliminary data.</text>
</comment>
<proteinExistence type="predicted"/>
<dbReference type="GeneID" id="68101085"/>
<name>A0AA88GEQ4_NAELO</name>
<evidence type="ECO:0000256" key="2">
    <source>
        <dbReference type="SAM" id="MobiDB-lite"/>
    </source>
</evidence>
<evidence type="ECO:0000313" key="4">
    <source>
        <dbReference type="Proteomes" id="UP000816034"/>
    </source>
</evidence>
<evidence type="ECO:0000256" key="1">
    <source>
        <dbReference type="SAM" id="Coils"/>
    </source>
</evidence>
<feature type="region of interest" description="Disordered" evidence="2">
    <location>
        <begin position="123"/>
        <end position="147"/>
    </location>
</feature>
<protein>
    <submittedName>
        <fullName evidence="3">Uncharacterized protein</fullName>
    </submittedName>
</protein>
<keyword evidence="4" id="KW-1185">Reference proteome</keyword>
<feature type="compositionally biased region" description="Polar residues" evidence="2">
    <location>
        <begin position="1"/>
        <end position="19"/>
    </location>
</feature>
<feature type="coiled-coil region" evidence="1">
    <location>
        <begin position="161"/>
        <end position="195"/>
    </location>
</feature>
<feature type="region of interest" description="Disordered" evidence="2">
    <location>
        <begin position="1"/>
        <end position="24"/>
    </location>
</feature>
<dbReference type="AlphaFoldDB" id="A0AA88GEQ4"/>
<dbReference type="RefSeq" id="XP_044545271.1">
    <property type="nucleotide sequence ID" value="XM_044698729.1"/>
</dbReference>
<feature type="compositionally biased region" description="Low complexity" evidence="2">
    <location>
        <begin position="123"/>
        <end position="145"/>
    </location>
</feature>
<dbReference type="Proteomes" id="UP000816034">
    <property type="component" value="Unassembled WGS sequence"/>
</dbReference>
<keyword evidence="1" id="KW-0175">Coiled coil</keyword>
<sequence length="323" mass="37248">MLHSSNLRSSLLGPNTTTDTNKENITPLIAAKKIHSSSTTQPLKKKIAHQPSEAPLKSAKQKFDVSQQQNKRTFSEALKSTSNTQRNHVHNTINLSTRSTNSPSKKHMKFSVFDDSIQSLTSFKQTKPQQQQQQQFESSKPQQPFRAQSTCVVDSAVHIDLVDEETIIAPYEQQIKKLQEEIQILQNDRSYYQLLYRTLATQSEQDSNHPSRPLNQTTQDNQPSDSELSLRKQVSSLTKTASLLRKRISMLTMEKQALQEEMQLHREGEKVLRELVQQESEKQLTQLSFEIECLHQERKDMIKKHEMEVKQLEEIGRTNQRTI</sequence>
<accession>A0AA88GEQ4</accession>
<gene>
    <name evidence="3" type="ORF">C9374_008631</name>
</gene>
<reference evidence="3 4" key="1">
    <citation type="journal article" date="2018" name="BMC Genomics">
        <title>The genome of Naegleria lovaniensis, the basis for a comparative approach to unravel pathogenicity factors of the human pathogenic amoeba N. fowleri.</title>
        <authorList>
            <person name="Liechti N."/>
            <person name="Schurch N."/>
            <person name="Bruggmann R."/>
            <person name="Wittwer M."/>
        </authorList>
    </citation>
    <scope>NUCLEOTIDE SEQUENCE [LARGE SCALE GENOMIC DNA]</scope>
    <source>
        <strain evidence="3 4">ATCC 30569</strain>
    </source>
</reference>
<feature type="region of interest" description="Disordered" evidence="2">
    <location>
        <begin position="202"/>
        <end position="232"/>
    </location>
</feature>
<dbReference type="EMBL" id="PYSW02000035">
    <property type="protein sequence ID" value="KAG2378009.1"/>
    <property type="molecule type" value="Genomic_DNA"/>
</dbReference>